<protein>
    <submittedName>
        <fullName evidence="2">Uncharacterized protein</fullName>
    </submittedName>
</protein>
<sequence>MLPLVAQASSTGAVNEFIRDFSKGIFLLVLLVGIALLASLQLPASGVATVIRLGLGLLLAGGVLLLAVASWLLAH</sequence>
<comment type="caution">
    <text evidence="2">The sequence shown here is derived from an EMBL/GenBank/DDBJ whole genome shotgun (WGS) entry which is preliminary data.</text>
</comment>
<keyword evidence="1" id="KW-0472">Membrane</keyword>
<feature type="transmembrane region" description="Helical" evidence="1">
    <location>
        <begin position="50"/>
        <end position="74"/>
    </location>
</feature>
<keyword evidence="1" id="KW-1133">Transmembrane helix</keyword>
<name>A0ABU3TFL9_9BACT</name>
<keyword evidence="3" id="KW-1185">Reference proteome</keyword>
<evidence type="ECO:0000256" key="1">
    <source>
        <dbReference type="SAM" id="Phobius"/>
    </source>
</evidence>
<organism evidence="2 3">
    <name type="scientific">Hymenobacter endophyticus</name>
    <dbReference type="NCBI Taxonomy" id="3076335"/>
    <lineage>
        <taxon>Bacteria</taxon>
        <taxon>Pseudomonadati</taxon>
        <taxon>Bacteroidota</taxon>
        <taxon>Cytophagia</taxon>
        <taxon>Cytophagales</taxon>
        <taxon>Hymenobacteraceae</taxon>
        <taxon>Hymenobacter</taxon>
    </lineage>
</organism>
<feature type="transmembrane region" description="Helical" evidence="1">
    <location>
        <begin position="25"/>
        <end position="44"/>
    </location>
</feature>
<dbReference type="RefSeq" id="WP_315997654.1">
    <property type="nucleotide sequence ID" value="NZ_JAWDJT010000003.1"/>
</dbReference>
<evidence type="ECO:0000313" key="2">
    <source>
        <dbReference type="EMBL" id="MDU0370171.1"/>
    </source>
</evidence>
<evidence type="ECO:0000313" key="3">
    <source>
        <dbReference type="Proteomes" id="UP001250698"/>
    </source>
</evidence>
<keyword evidence="1" id="KW-0812">Transmembrane</keyword>
<reference evidence="2 3" key="1">
    <citation type="submission" date="2023-10" db="EMBL/GenBank/DDBJ databases">
        <title>Hymenobacter endophyticus sp. nov., an isolate from the leaf tissues of wheat.</title>
        <authorList>
            <person name="Dai Y."/>
        </authorList>
    </citation>
    <scope>NUCLEOTIDE SEQUENCE [LARGE SCALE GENOMIC DNA]</scope>
    <source>
        <strain evidence="2 3">ZK17L-C2</strain>
    </source>
</reference>
<dbReference type="EMBL" id="JAWDJT010000003">
    <property type="protein sequence ID" value="MDU0370171.1"/>
    <property type="molecule type" value="Genomic_DNA"/>
</dbReference>
<accession>A0ABU3TFL9</accession>
<proteinExistence type="predicted"/>
<gene>
    <name evidence="2" type="ORF">ROI90_07190</name>
</gene>
<dbReference type="Proteomes" id="UP001250698">
    <property type="component" value="Unassembled WGS sequence"/>
</dbReference>